<comment type="caution">
    <text evidence="2">The sequence shown here is derived from an EMBL/GenBank/DDBJ whole genome shotgun (WGS) entry which is preliminary data.</text>
</comment>
<accession>A0ABV6LL28</accession>
<dbReference type="EMBL" id="JBHLTP010000003">
    <property type="protein sequence ID" value="MFC0523042.1"/>
    <property type="molecule type" value="Genomic_DNA"/>
</dbReference>
<keyword evidence="1" id="KW-0472">Membrane</keyword>
<reference evidence="2 3" key="1">
    <citation type="submission" date="2024-09" db="EMBL/GenBank/DDBJ databases">
        <authorList>
            <person name="Sun Q."/>
            <person name="Mori K."/>
        </authorList>
    </citation>
    <scope>NUCLEOTIDE SEQUENCE [LARGE SCALE GENOMIC DNA]</scope>
    <source>
        <strain evidence="2 3">NCAIM B.02529</strain>
    </source>
</reference>
<keyword evidence="1" id="KW-1133">Transmembrane helix</keyword>
<name>A0ABV6LL28_9BACI</name>
<gene>
    <name evidence="2" type="ORF">ACFFGV_05465</name>
</gene>
<dbReference type="RefSeq" id="WP_377345576.1">
    <property type="nucleotide sequence ID" value="NZ_JBHLTP010000003.1"/>
</dbReference>
<keyword evidence="1" id="KW-0812">Transmembrane</keyword>
<evidence type="ECO:0000313" key="2">
    <source>
        <dbReference type="EMBL" id="MFC0523042.1"/>
    </source>
</evidence>
<evidence type="ECO:0000313" key="3">
    <source>
        <dbReference type="Proteomes" id="UP001589836"/>
    </source>
</evidence>
<dbReference type="Proteomes" id="UP001589836">
    <property type="component" value="Unassembled WGS sequence"/>
</dbReference>
<protein>
    <submittedName>
        <fullName evidence="2">Uncharacterized protein</fullName>
    </submittedName>
</protein>
<proteinExistence type="predicted"/>
<feature type="transmembrane region" description="Helical" evidence="1">
    <location>
        <begin position="12"/>
        <end position="31"/>
    </location>
</feature>
<keyword evidence="3" id="KW-1185">Reference proteome</keyword>
<sequence>MAIAKGWTKLVVLILLLVGNYIGAGIGAWFSSLI</sequence>
<organism evidence="2 3">
    <name type="scientific">Pontibacillus salicampi</name>
    <dbReference type="NCBI Taxonomy" id="1449801"/>
    <lineage>
        <taxon>Bacteria</taxon>
        <taxon>Bacillati</taxon>
        <taxon>Bacillota</taxon>
        <taxon>Bacilli</taxon>
        <taxon>Bacillales</taxon>
        <taxon>Bacillaceae</taxon>
        <taxon>Pontibacillus</taxon>
    </lineage>
</organism>
<evidence type="ECO:0000256" key="1">
    <source>
        <dbReference type="SAM" id="Phobius"/>
    </source>
</evidence>